<proteinExistence type="predicted"/>
<dbReference type="AlphaFoldDB" id="A0A2G4F3I7"/>
<keyword evidence="1" id="KW-0479">Metal-binding</keyword>
<dbReference type="InterPro" id="IPR011330">
    <property type="entry name" value="Glyco_hydro/deAcase_b/a-brl"/>
</dbReference>
<dbReference type="Pfam" id="PF01522">
    <property type="entry name" value="Polysacc_deac_1"/>
    <property type="match status" value="1"/>
</dbReference>
<dbReference type="GO" id="GO:0016020">
    <property type="term" value="C:membrane"/>
    <property type="evidence" value="ECO:0007669"/>
    <property type="project" value="TreeGrafter"/>
</dbReference>
<evidence type="ECO:0000256" key="1">
    <source>
        <dbReference type="ARBA" id="ARBA00022723"/>
    </source>
</evidence>
<dbReference type="SUPFAM" id="SSF88713">
    <property type="entry name" value="Glycoside hydrolase/deacetylase"/>
    <property type="match status" value="1"/>
</dbReference>
<dbReference type="InterPro" id="IPR002509">
    <property type="entry name" value="NODB_dom"/>
</dbReference>
<dbReference type="PANTHER" id="PTHR10587">
    <property type="entry name" value="GLYCOSYL TRANSFERASE-RELATED"/>
    <property type="match status" value="1"/>
</dbReference>
<keyword evidence="5" id="KW-1185">Reference proteome</keyword>
<dbReference type="RefSeq" id="WP_096828242.1">
    <property type="nucleotide sequence ID" value="NZ_NXIB02000024.1"/>
</dbReference>
<dbReference type="OrthoDB" id="9806342at2"/>
<name>A0A2G4F3I7_9CYAN</name>
<dbReference type="InterPro" id="IPR050248">
    <property type="entry name" value="Polysacc_deacetylase_ArnD"/>
</dbReference>
<feature type="domain" description="NodB homology" evidence="3">
    <location>
        <begin position="112"/>
        <end position="290"/>
    </location>
</feature>
<dbReference type="EMBL" id="NXIB02000024">
    <property type="protein sequence ID" value="PHX56319.1"/>
    <property type="molecule type" value="Genomic_DNA"/>
</dbReference>
<dbReference type="GO" id="GO:0046872">
    <property type="term" value="F:metal ion binding"/>
    <property type="evidence" value="ECO:0007669"/>
    <property type="project" value="UniProtKB-KW"/>
</dbReference>
<protein>
    <submittedName>
        <fullName evidence="4">Polysaccharide deacetylase family protein</fullName>
    </submittedName>
</protein>
<dbReference type="GO" id="GO:0016810">
    <property type="term" value="F:hydrolase activity, acting on carbon-nitrogen (but not peptide) bonds"/>
    <property type="evidence" value="ECO:0007669"/>
    <property type="project" value="InterPro"/>
</dbReference>
<evidence type="ECO:0000313" key="5">
    <source>
        <dbReference type="Proteomes" id="UP000226442"/>
    </source>
</evidence>
<dbReference type="Proteomes" id="UP000226442">
    <property type="component" value="Unassembled WGS sequence"/>
</dbReference>
<evidence type="ECO:0000313" key="4">
    <source>
        <dbReference type="EMBL" id="PHX56319.1"/>
    </source>
</evidence>
<comment type="caution">
    <text evidence="4">The sequence shown here is derived from an EMBL/GenBank/DDBJ whole genome shotgun (WGS) entry which is preliminary data.</text>
</comment>
<evidence type="ECO:0000256" key="2">
    <source>
        <dbReference type="ARBA" id="ARBA00022801"/>
    </source>
</evidence>
<sequence length="311" mass="34903">MENFKRILRRRKTFIVAFIAALGSFVIGVTLPMNSRGNQQPALSQAQLVTVSESQAKQPKSDVNNLKESIGEKVEFSEKAIDQLQESRFQSTIPSQFEGTTLREAKLDSRQKAIALTFDDGPWPTTTTQVLDILKKNNIKATFFWVGRYLQVYPEIGKQVAAAGHAIGNHTWNHQYIKYNEDDAAREIDRTTSLIEEVTGIKTSMFRPPGGILNNGLVAYAQKKNYTVVMWSADSLDWRTATQSLMENVMRQADSGGIVLMHDGGGNRSKTVEALPDIIAKFRKKGYTFVTVPELLKMQENDLKNQKTAQK</sequence>
<dbReference type="PANTHER" id="PTHR10587:SF133">
    <property type="entry name" value="CHITIN DEACETYLASE 1-RELATED"/>
    <property type="match status" value="1"/>
</dbReference>
<dbReference type="PROSITE" id="PS51677">
    <property type="entry name" value="NODB"/>
    <property type="match status" value="1"/>
</dbReference>
<keyword evidence="2" id="KW-0378">Hydrolase</keyword>
<evidence type="ECO:0000259" key="3">
    <source>
        <dbReference type="PROSITE" id="PS51677"/>
    </source>
</evidence>
<dbReference type="CDD" id="cd10917">
    <property type="entry name" value="CE4_NodB_like_6s_7s"/>
    <property type="match status" value="1"/>
</dbReference>
<dbReference type="Gene3D" id="3.20.20.370">
    <property type="entry name" value="Glycoside hydrolase/deacetylase"/>
    <property type="match status" value="1"/>
</dbReference>
<organism evidence="4 5">
    <name type="scientific">Tychonema bourrellyi FEM_GT703</name>
    <dbReference type="NCBI Taxonomy" id="2040638"/>
    <lineage>
        <taxon>Bacteria</taxon>
        <taxon>Bacillati</taxon>
        <taxon>Cyanobacteriota</taxon>
        <taxon>Cyanophyceae</taxon>
        <taxon>Oscillatoriophycideae</taxon>
        <taxon>Oscillatoriales</taxon>
        <taxon>Microcoleaceae</taxon>
        <taxon>Tychonema</taxon>
    </lineage>
</organism>
<accession>A0A2G4F3I7</accession>
<dbReference type="GO" id="GO:0005975">
    <property type="term" value="P:carbohydrate metabolic process"/>
    <property type="evidence" value="ECO:0007669"/>
    <property type="project" value="InterPro"/>
</dbReference>
<reference evidence="4" key="1">
    <citation type="submission" date="2017-10" db="EMBL/GenBank/DDBJ databases">
        <title>Draft genome sequence of the planktic cyanobacteria Tychonema bourrellyi isolated from alpine lentic freshwater.</title>
        <authorList>
            <person name="Tett A."/>
            <person name="Armanini F."/>
            <person name="Asnicar F."/>
            <person name="Boscaini A."/>
            <person name="Pasolli E."/>
            <person name="Zolfo M."/>
            <person name="Donati C."/>
            <person name="Salmaso N."/>
            <person name="Segata N."/>
        </authorList>
    </citation>
    <scope>NUCLEOTIDE SEQUENCE</scope>
    <source>
        <strain evidence="4">FEM_GT703</strain>
    </source>
</reference>
<gene>
    <name evidence="4" type="ORF">CP500_006170</name>
</gene>